<dbReference type="OrthoDB" id="1890790at2759"/>
<dbReference type="PROSITE" id="PS50011">
    <property type="entry name" value="PROTEIN_KINASE_DOM"/>
    <property type="match status" value="1"/>
</dbReference>
<comment type="caution">
    <text evidence="2">The sequence shown here is derived from an EMBL/GenBank/DDBJ whole genome shotgun (WGS) entry which is preliminary data.</text>
</comment>
<organism evidence="2 3">
    <name type="scientific">Clarias magur</name>
    <name type="common">Asian catfish</name>
    <name type="synonym">Macropteronotus magur</name>
    <dbReference type="NCBI Taxonomy" id="1594786"/>
    <lineage>
        <taxon>Eukaryota</taxon>
        <taxon>Metazoa</taxon>
        <taxon>Chordata</taxon>
        <taxon>Craniata</taxon>
        <taxon>Vertebrata</taxon>
        <taxon>Euteleostomi</taxon>
        <taxon>Actinopterygii</taxon>
        <taxon>Neopterygii</taxon>
        <taxon>Teleostei</taxon>
        <taxon>Ostariophysi</taxon>
        <taxon>Siluriformes</taxon>
        <taxon>Clariidae</taxon>
        <taxon>Clarias</taxon>
    </lineage>
</organism>
<feature type="domain" description="Protein kinase" evidence="1">
    <location>
        <begin position="1"/>
        <end position="49"/>
    </location>
</feature>
<dbReference type="Gene3D" id="1.10.510.10">
    <property type="entry name" value="Transferase(Phosphotransferase) domain 1"/>
    <property type="match status" value="1"/>
</dbReference>
<evidence type="ECO:0000313" key="2">
    <source>
        <dbReference type="EMBL" id="KAF5889218.1"/>
    </source>
</evidence>
<dbReference type="SUPFAM" id="SSF56112">
    <property type="entry name" value="Protein kinase-like (PK-like)"/>
    <property type="match status" value="1"/>
</dbReference>
<reference evidence="2" key="1">
    <citation type="submission" date="2020-07" db="EMBL/GenBank/DDBJ databases">
        <title>Clarias magur genome sequencing, assembly and annotation.</title>
        <authorList>
            <person name="Kushwaha B."/>
            <person name="Kumar R."/>
            <person name="Das P."/>
            <person name="Joshi C.G."/>
            <person name="Kumar D."/>
            <person name="Nagpure N.S."/>
            <person name="Pandey M."/>
            <person name="Agarwal S."/>
            <person name="Srivastava S."/>
            <person name="Singh M."/>
            <person name="Sahoo L."/>
            <person name="Jayasankar P."/>
            <person name="Meher P.K."/>
            <person name="Koringa P.G."/>
            <person name="Iquebal M.A."/>
            <person name="Das S.P."/>
            <person name="Bit A."/>
            <person name="Patnaik S."/>
            <person name="Patel N."/>
            <person name="Shah T.M."/>
            <person name="Hinsu A."/>
            <person name="Jena J.K."/>
        </authorList>
    </citation>
    <scope>NUCLEOTIDE SEQUENCE</scope>
    <source>
        <strain evidence="2">CIFAMagur01</strain>
        <tissue evidence="2">Testis</tissue>
    </source>
</reference>
<evidence type="ECO:0000313" key="3">
    <source>
        <dbReference type="Proteomes" id="UP000727407"/>
    </source>
</evidence>
<evidence type="ECO:0000259" key="1">
    <source>
        <dbReference type="PROSITE" id="PS50011"/>
    </source>
</evidence>
<gene>
    <name evidence="2" type="primary">gucy2f</name>
    <name evidence="2" type="ORF">DAT39_021085</name>
</gene>
<feature type="non-terminal residue" evidence="2">
    <location>
        <position position="1"/>
    </location>
</feature>
<accession>A0A8J4X0L4</accession>
<protein>
    <submittedName>
        <fullName evidence="2">Retinal guanylyl cyclase 2-like</fullName>
    </submittedName>
</protein>
<proteinExistence type="predicted"/>
<dbReference type="InterPro" id="IPR011009">
    <property type="entry name" value="Kinase-like_dom_sf"/>
</dbReference>
<sequence length="49" mass="5519">LLWTAPEHLRAPHPGQFGTREGDVYSFSIVVQEVVLRGPPFFMLHISAD</sequence>
<name>A0A8J4X0L4_CLAMG</name>
<dbReference type="InterPro" id="IPR000719">
    <property type="entry name" value="Prot_kinase_dom"/>
</dbReference>
<keyword evidence="3" id="KW-1185">Reference proteome</keyword>
<dbReference type="AlphaFoldDB" id="A0A8J4X0L4"/>
<feature type="non-terminal residue" evidence="2">
    <location>
        <position position="49"/>
    </location>
</feature>
<dbReference type="GO" id="GO:0005524">
    <property type="term" value="F:ATP binding"/>
    <property type="evidence" value="ECO:0007669"/>
    <property type="project" value="InterPro"/>
</dbReference>
<dbReference type="EMBL" id="QNUK01000844">
    <property type="protein sequence ID" value="KAF5889218.1"/>
    <property type="molecule type" value="Genomic_DNA"/>
</dbReference>
<dbReference type="Proteomes" id="UP000727407">
    <property type="component" value="Unassembled WGS sequence"/>
</dbReference>
<dbReference type="GO" id="GO:0004672">
    <property type="term" value="F:protein kinase activity"/>
    <property type="evidence" value="ECO:0007669"/>
    <property type="project" value="InterPro"/>
</dbReference>